<comment type="caution">
    <text evidence="1">The sequence shown here is derived from an EMBL/GenBank/DDBJ whole genome shotgun (WGS) entry which is preliminary data.</text>
</comment>
<evidence type="ECO:0000313" key="1">
    <source>
        <dbReference type="EMBL" id="KKL91545.1"/>
    </source>
</evidence>
<feature type="non-terminal residue" evidence="1">
    <location>
        <position position="57"/>
    </location>
</feature>
<reference evidence="1" key="1">
    <citation type="journal article" date="2015" name="Nature">
        <title>Complex archaea that bridge the gap between prokaryotes and eukaryotes.</title>
        <authorList>
            <person name="Spang A."/>
            <person name="Saw J.H."/>
            <person name="Jorgensen S.L."/>
            <person name="Zaremba-Niedzwiedzka K."/>
            <person name="Martijn J."/>
            <person name="Lind A.E."/>
            <person name="van Eijk R."/>
            <person name="Schleper C."/>
            <person name="Guy L."/>
            <person name="Ettema T.J."/>
        </authorList>
    </citation>
    <scope>NUCLEOTIDE SEQUENCE</scope>
</reference>
<sequence>MKINKKIESREVVRKQYYTSCPRCDREIKGNSASHVEVNLKFHLDNHKFEKKKVKKR</sequence>
<proteinExistence type="predicted"/>
<accession>A0A0F9ICK0</accession>
<dbReference type="EMBL" id="LAZR01019704">
    <property type="protein sequence ID" value="KKL91545.1"/>
    <property type="molecule type" value="Genomic_DNA"/>
</dbReference>
<organism evidence="1">
    <name type="scientific">marine sediment metagenome</name>
    <dbReference type="NCBI Taxonomy" id="412755"/>
    <lineage>
        <taxon>unclassified sequences</taxon>
        <taxon>metagenomes</taxon>
        <taxon>ecological metagenomes</taxon>
    </lineage>
</organism>
<name>A0A0F9ICK0_9ZZZZ</name>
<gene>
    <name evidence="1" type="ORF">LCGC14_1893560</name>
</gene>
<dbReference type="AlphaFoldDB" id="A0A0F9ICK0"/>
<protein>
    <submittedName>
        <fullName evidence="1">Uncharacterized protein</fullName>
    </submittedName>
</protein>